<keyword evidence="5" id="KW-1185">Reference proteome</keyword>
<dbReference type="GO" id="GO:0016020">
    <property type="term" value="C:membrane"/>
    <property type="evidence" value="ECO:0007669"/>
    <property type="project" value="InterPro"/>
</dbReference>
<dbReference type="OrthoDB" id="2126698at2759"/>
<dbReference type="Ensembl" id="ENSLLET00000044442.1">
    <property type="protein sequence ID" value="ENSLLEP00000042734.1"/>
    <property type="gene ID" value="ENSLLEG00000027175.1"/>
</dbReference>
<dbReference type="Proteomes" id="UP000694569">
    <property type="component" value="Unplaced"/>
</dbReference>
<reference evidence="4" key="2">
    <citation type="submission" date="2025-09" db="UniProtKB">
        <authorList>
            <consortium name="Ensembl"/>
        </authorList>
    </citation>
    <scope>IDENTIFICATION</scope>
</reference>
<evidence type="ECO:0000313" key="5">
    <source>
        <dbReference type="Proteomes" id="UP000694569"/>
    </source>
</evidence>
<feature type="transmembrane region" description="Helical" evidence="3">
    <location>
        <begin position="129"/>
        <end position="153"/>
    </location>
</feature>
<proteinExistence type="inferred from homology"/>
<evidence type="ECO:0000256" key="3">
    <source>
        <dbReference type="SAM" id="Phobius"/>
    </source>
</evidence>
<accession>A0A8C5QSP2</accession>
<dbReference type="AlphaFoldDB" id="A0A8C5QSP2"/>
<dbReference type="GO" id="GO:0042910">
    <property type="term" value="F:xenobiotic transmembrane transporter activity"/>
    <property type="evidence" value="ECO:0007669"/>
    <property type="project" value="InterPro"/>
</dbReference>
<comment type="similarity">
    <text evidence="1">Belongs to the multi antimicrobial extrusion (MATE) (TC 2.A.66.1) family.</text>
</comment>
<reference evidence="4" key="1">
    <citation type="submission" date="2025-08" db="UniProtKB">
        <authorList>
            <consortium name="Ensembl"/>
        </authorList>
    </citation>
    <scope>IDENTIFICATION</scope>
</reference>
<keyword evidence="3" id="KW-0812">Transmembrane</keyword>
<keyword evidence="3" id="KW-1133">Transmembrane helix</keyword>
<name>A0A8C5QSP2_9ANUR</name>
<dbReference type="GeneTree" id="ENSGT00940000163234"/>
<keyword evidence="3" id="KW-0472">Membrane</keyword>
<dbReference type="PANTHER" id="PTHR11206">
    <property type="entry name" value="MULTIDRUG RESISTANCE PROTEIN"/>
    <property type="match status" value="1"/>
</dbReference>
<evidence type="ECO:0000256" key="1">
    <source>
        <dbReference type="ARBA" id="ARBA00010199"/>
    </source>
</evidence>
<evidence type="ECO:0000313" key="4">
    <source>
        <dbReference type="Ensembl" id="ENSLLEP00000042734.1"/>
    </source>
</evidence>
<organism evidence="4 5">
    <name type="scientific">Leptobrachium leishanense</name>
    <name type="common">Leishan spiny toad</name>
    <dbReference type="NCBI Taxonomy" id="445787"/>
    <lineage>
        <taxon>Eukaryota</taxon>
        <taxon>Metazoa</taxon>
        <taxon>Chordata</taxon>
        <taxon>Craniata</taxon>
        <taxon>Vertebrata</taxon>
        <taxon>Euteleostomi</taxon>
        <taxon>Amphibia</taxon>
        <taxon>Batrachia</taxon>
        <taxon>Anura</taxon>
        <taxon>Pelobatoidea</taxon>
        <taxon>Megophryidae</taxon>
        <taxon>Leptobrachium</taxon>
    </lineage>
</organism>
<protein>
    <submittedName>
        <fullName evidence="4">Uncharacterized protein</fullName>
    </submittedName>
</protein>
<dbReference type="InterPro" id="IPR002528">
    <property type="entry name" value="MATE_fam"/>
</dbReference>
<dbReference type="GO" id="GO:0015297">
    <property type="term" value="F:antiporter activity"/>
    <property type="evidence" value="ECO:0007669"/>
    <property type="project" value="InterPro"/>
</dbReference>
<dbReference type="Pfam" id="PF01554">
    <property type="entry name" value="MatE"/>
    <property type="match status" value="1"/>
</dbReference>
<sequence>MKFLKKASDDDRQPLEESCPLKEKPSWMPLCIHRLMPAGFMDEFKKICALAGPVWLTLMSIYCMTLVSTIFCGHLGKIELDAVSLAVAVYNVTGLSIGTGLSAACDTLISQTYGGKNLKRIGPIVQRGILILILFCFPCWAIFINTEPILLLFGQNPDVAR</sequence>
<feature type="transmembrane region" description="Helical" evidence="3">
    <location>
        <begin position="88"/>
        <end position="109"/>
    </location>
</feature>
<evidence type="ECO:0000256" key="2">
    <source>
        <dbReference type="SAM" id="MobiDB-lite"/>
    </source>
</evidence>
<feature type="region of interest" description="Disordered" evidence="2">
    <location>
        <begin position="1"/>
        <end position="20"/>
    </location>
</feature>
<feature type="transmembrane region" description="Helical" evidence="3">
    <location>
        <begin position="54"/>
        <end position="76"/>
    </location>
</feature>